<dbReference type="Pfam" id="PF14273">
    <property type="entry name" value="DUF4360"/>
    <property type="match status" value="1"/>
</dbReference>
<dbReference type="InterPro" id="IPR025649">
    <property type="entry name" value="DUF4360"/>
</dbReference>
<gene>
    <name evidence="2" type="ORF">PGQ11_005667</name>
</gene>
<dbReference type="EMBL" id="JAPCWZ010000003">
    <property type="protein sequence ID" value="KAK8875153.1"/>
    <property type="molecule type" value="Genomic_DNA"/>
</dbReference>
<dbReference type="Proteomes" id="UP001390339">
    <property type="component" value="Unassembled WGS sequence"/>
</dbReference>
<keyword evidence="1" id="KW-0732">Signal</keyword>
<protein>
    <recommendedName>
        <fullName evidence="4">Secreted protein</fullName>
    </recommendedName>
</protein>
<evidence type="ECO:0008006" key="4">
    <source>
        <dbReference type="Google" id="ProtNLM"/>
    </source>
</evidence>
<organism evidence="2 3">
    <name type="scientific">Apiospora arundinis</name>
    <dbReference type="NCBI Taxonomy" id="335852"/>
    <lineage>
        <taxon>Eukaryota</taxon>
        <taxon>Fungi</taxon>
        <taxon>Dikarya</taxon>
        <taxon>Ascomycota</taxon>
        <taxon>Pezizomycotina</taxon>
        <taxon>Sordariomycetes</taxon>
        <taxon>Xylariomycetidae</taxon>
        <taxon>Amphisphaeriales</taxon>
        <taxon>Apiosporaceae</taxon>
        <taxon>Apiospora</taxon>
    </lineage>
</organism>
<evidence type="ECO:0000313" key="3">
    <source>
        <dbReference type="Proteomes" id="UP001390339"/>
    </source>
</evidence>
<comment type="caution">
    <text evidence="2">The sequence shown here is derived from an EMBL/GenBank/DDBJ whole genome shotgun (WGS) entry which is preliminary data.</text>
</comment>
<dbReference type="PANTHER" id="PTHR38847">
    <property type="match status" value="1"/>
</dbReference>
<accession>A0ABR2JC99</accession>
<keyword evidence="3" id="KW-1185">Reference proteome</keyword>
<feature type="chain" id="PRO_5045280118" description="Secreted protein" evidence="1">
    <location>
        <begin position="20"/>
        <end position="223"/>
    </location>
</feature>
<feature type="signal peptide" evidence="1">
    <location>
        <begin position="1"/>
        <end position="19"/>
    </location>
</feature>
<sequence length="223" mass="24638">MHLSRTLTVLGAMTCSTIASRIKARDETSKPEPRPKVSRLQFWGSGCTQASQAHGSVDVVGADYEHVTVRLRDFVARIGPGTNVTERSTFCQMSMQFEGAEPGWQVALDGAEFRGHLSITPPVTMHTYMISFFVEDASKTTTSIARTDPEESSERDITTSLDVPEDKSVWSLCSDRSGYTGIIDVNYRVAFTTKELPGTGSYGKTGRGAVTESLYFKWRRCED</sequence>
<proteinExistence type="predicted"/>
<evidence type="ECO:0000256" key="1">
    <source>
        <dbReference type="SAM" id="SignalP"/>
    </source>
</evidence>
<reference evidence="2 3" key="1">
    <citation type="journal article" date="2024" name="IMA Fungus">
        <title>Apiospora arundinis, a panoply of carbohydrate-active enzymes and secondary metabolites.</title>
        <authorList>
            <person name="Sorensen T."/>
            <person name="Petersen C."/>
            <person name="Muurmann A.T."/>
            <person name="Christiansen J.V."/>
            <person name="Brundto M.L."/>
            <person name="Overgaard C.K."/>
            <person name="Boysen A.T."/>
            <person name="Wollenberg R.D."/>
            <person name="Larsen T.O."/>
            <person name="Sorensen J.L."/>
            <person name="Nielsen K.L."/>
            <person name="Sondergaard T.E."/>
        </authorList>
    </citation>
    <scope>NUCLEOTIDE SEQUENCE [LARGE SCALE GENOMIC DNA]</scope>
    <source>
        <strain evidence="2 3">AAU 773</strain>
    </source>
</reference>
<name>A0ABR2JC99_9PEZI</name>
<evidence type="ECO:0000313" key="2">
    <source>
        <dbReference type="EMBL" id="KAK8875153.1"/>
    </source>
</evidence>
<dbReference type="PANTHER" id="PTHR38847:SF1">
    <property type="entry name" value="PSEUDOURIDINE SYNTHASE RSUA_RLUA-LIKE DOMAIN-CONTAINING PROTEIN"/>
    <property type="match status" value="1"/>
</dbReference>